<dbReference type="EMBL" id="BOMQ01000065">
    <property type="protein sequence ID" value="GIE52111.1"/>
    <property type="molecule type" value="Genomic_DNA"/>
</dbReference>
<keyword evidence="4" id="KW-0378">Hydrolase</keyword>
<keyword evidence="1" id="KW-0175">Coiled coil</keyword>
<keyword evidence="4" id="KW-0255">Endonuclease</keyword>
<gene>
    <name evidence="4" type="ORF">Ani05nite_56450</name>
</gene>
<feature type="domain" description="Restriction endonuclease type IV Mrr" evidence="3">
    <location>
        <begin position="410"/>
        <end position="514"/>
    </location>
</feature>
<evidence type="ECO:0000259" key="3">
    <source>
        <dbReference type="Pfam" id="PF04471"/>
    </source>
</evidence>
<dbReference type="Pfam" id="PF04471">
    <property type="entry name" value="Mrr_cat"/>
    <property type="match status" value="1"/>
</dbReference>
<evidence type="ECO:0000256" key="1">
    <source>
        <dbReference type="SAM" id="Coils"/>
    </source>
</evidence>
<protein>
    <submittedName>
        <fullName evidence="4">Restriction endonuclease</fullName>
    </submittedName>
</protein>
<keyword evidence="4" id="KW-0540">Nuclease</keyword>
<accession>A0A919JMX1</accession>
<proteinExistence type="predicted"/>
<dbReference type="GO" id="GO:0003677">
    <property type="term" value="F:DNA binding"/>
    <property type="evidence" value="ECO:0007669"/>
    <property type="project" value="InterPro"/>
</dbReference>
<name>A0A919JMX1_9ACTN</name>
<dbReference type="RefSeq" id="WP_203773280.1">
    <property type="nucleotide sequence ID" value="NZ_BAAAYJ010000025.1"/>
</dbReference>
<organism evidence="4 5">
    <name type="scientific">Actinoplanes nipponensis</name>
    <dbReference type="NCBI Taxonomy" id="135950"/>
    <lineage>
        <taxon>Bacteria</taxon>
        <taxon>Bacillati</taxon>
        <taxon>Actinomycetota</taxon>
        <taxon>Actinomycetes</taxon>
        <taxon>Micromonosporales</taxon>
        <taxon>Micromonosporaceae</taxon>
        <taxon>Actinoplanes</taxon>
    </lineage>
</organism>
<evidence type="ECO:0000313" key="5">
    <source>
        <dbReference type="Proteomes" id="UP000647172"/>
    </source>
</evidence>
<reference evidence="4" key="1">
    <citation type="submission" date="2021-01" db="EMBL/GenBank/DDBJ databases">
        <title>Whole genome shotgun sequence of Actinoplanes nipponensis NBRC 14063.</title>
        <authorList>
            <person name="Komaki H."/>
            <person name="Tamura T."/>
        </authorList>
    </citation>
    <scope>NUCLEOTIDE SEQUENCE</scope>
    <source>
        <strain evidence="4">NBRC 14063</strain>
    </source>
</reference>
<dbReference type="InterPro" id="IPR007560">
    <property type="entry name" value="Restrct_endonuc_IV_Mrr"/>
</dbReference>
<feature type="region of interest" description="Disordered" evidence="2">
    <location>
        <begin position="109"/>
        <end position="128"/>
    </location>
</feature>
<sequence>MGIIRDMQRAHATQTAAEQRAQTAAEQQRQLIRRNADLAAAAAQRAAADAEQQREHRRLYAEARTADAAAANADVRARLSDLDGLLLSTLDVDDHIDLDRFKKPVQVPPFDPGKLGRPLPEPAWESFAPPEPRGVGKILGGERIHQQQVEAAKRAYQDARARWVDAETRRLRQLAAREVQYEQNRSRYEAKLISYNAEVDRFAAAVAGADPESVVEYFAMVLGNSVYPDDFPQHFRLAFVAQQRRLLVEYHLPPVEVIPAVKEYRYDRVHDDVLAVPRDEGEIRRRYTEIIAMVALRTIHEIIEADRGGLVGEVLFNGIVDTVDRRTGQFIRPCLVSVRAERDTFAAIKLRRVDPVACLKHLHAGLSAQPDQLEGVTPVLDFDRAAGQDYTGEFNVLADIDERPNLATLPDADYEQLLSDLFGNMGLEMGEAAEGPRWLATDPRPLFGGAVVIYAERGKPVSAATAAGLAEEVAAAGATKGILVAIDGYEVEAHEAVAGRPIELLDGPALLNLLAEHSGLKARIEAA</sequence>
<comment type="caution">
    <text evidence="4">The sequence shown here is derived from an EMBL/GenBank/DDBJ whole genome shotgun (WGS) entry which is preliminary data.</text>
</comment>
<evidence type="ECO:0000313" key="4">
    <source>
        <dbReference type="EMBL" id="GIE52111.1"/>
    </source>
</evidence>
<keyword evidence="5" id="KW-1185">Reference proteome</keyword>
<dbReference type="GO" id="GO:0004519">
    <property type="term" value="F:endonuclease activity"/>
    <property type="evidence" value="ECO:0007669"/>
    <property type="project" value="UniProtKB-KW"/>
</dbReference>
<evidence type="ECO:0000256" key="2">
    <source>
        <dbReference type="SAM" id="MobiDB-lite"/>
    </source>
</evidence>
<dbReference type="GO" id="GO:0009307">
    <property type="term" value="P:DNA restriction-modification system"/>
    <property type="evidence" value="ECO:0007669"/>
    <property type="project" value="InterPro"/>
</dbReference>
<dbReference type="Proteomes" id="UP000647172">
    <property type="component" value="Unassembled WGS sequence"/>
</dbReference>
<feature type="coiled-coil region" evidence="1">
    <location>
        <begin position="142"/>
        <end position="191"/>
    </location>
</feature>
<dbReference type="AlphaFoldDB" id="A0A919JMX1"/>